<keyword evidence="12" id="KW-0902">Two-component regulatory system</keyword>
<dbReference type="SMART" id="SM00065">
    <property type="entry name" value="GAF"/>
    <property type="match status" value="1"/>
</dbReference>
<dbReference type="Gene3D" id="3.30.450.40">
    <property type="match status" value="1"/>
</dbReference>
<dbReference type="HOGENOM" id="CLU_021898_1_0_11"/>
<dbReference type="SUPFAM" id="SSF55874">
    <property type="entry name" value="ATPase domain of HSP90 chaperone/DNA topoisomerase II/histidine kinase"/>
    <property type="match status" value="1"/>
</dbReference>
<dbReference type="eggNOG" id="COG4585">
    <property type="taxonomic scope" value="Bacteria"/>
</dbReference>
<evidence type="ECO:0000313" key="19">
    <source>
        <dbReference type="Proteomes" id="UP000007842"/>
    </source>
</evidence>
<evidence type="ECO:0000256" key="7">
    <source>
        <dbReference type="ARBA" id="ARBA00022490"/>
    </source>
</evidence>
<feature type="transmembrane region" description="Helical" evidence="16">
    <location>
        <begin position="170"/>
        <end position="188"/>
    </location>
</feature>
<dbReference type="PATRIC" id="fig|1003195.29.peg.303"/>
<dbReference type="Gene3D" id="1.20.5.1930">
    <property type="match status" value="1"/>
</dbReference>
<feature type="transmembrane region" description="Helical" evidence="16">
    <location>
        <begin position="136"/>
        <end position="158"/>
    </location>
</feature>
<feature type="transmembrane region" description="Helical" evidence="16">
    <location>
        <begin position="255"/>
        <end position="275"/>
    </location>
</feature>
<dbReference type="PANTHER" id="PTHR24421">
    <property type="entry name" value="NITRATE/NITRITE SENSOR PROTEIN NARX-RELATED"/>
    <property type="match status" value="1"/>
</dbReference>
<comment type="cofactor">
    <cofactor evidence="2">
        <name>[4Fe-4S] cluster</name>
        <dbReference type="ChEBI" id="CHEBI:49883"/>
    </cofactor>
</comment>
<comment type="function">
    <text evidence="14">Member of the two-component regulatory system NreB/NreC involved in the control of dissimilatory nitrate/nitrite reduction in response to oxygen. NreB functions as a direct oxygen sensor histidine kinase which is autophosphorylated, in the absence of oxygen, probably at the conserved histidine residue, and transfers its phosphate group probably to a conserved aspartate residue of NreC. NreB/NreC activates the expression of the nitrate (narGHJI) and nitrite (nir) reductase operons, as well as the putative nitrate transporter gene narT.</text>
</comment>
<dbReference type="InterPro" id="IPR003018">
    <property type="entry name" value="GAF"/>
</dbReference>
<dbReference type="SUPFAM" id="SSF55781">
    <property type="entry name" value="GAF domain-like"/>
    <property type="match status" value="1"/>
</dbReference>
<evidence type="ECO:0000256" key="1">
    <source>
        <dbReference type="ARBA" id="ARBA00000085"/>
    </source>
</evidence>
<keyword evidence="16" id="KW-1133">Transmembrane helix</keyword>
<dbReference type="InterPro" id="IPR004358">
    <property type="entry name" value="Sig_transdc_His_kin-like_C"/>
</dbReference>
<evidence type="ECO:0000256" key="9">
    <source>
        <dbReference type="ARBA" id="ARBA00022723"/>
    </source>
</evidence>
<feature type="transmembrane region" description="Helical" evidence="16">
    <location>
        <begin position="40"/>
        <end position="63"/>
    </location>
</feature>
<evidence type="ECO:0000256" key="12">
    <source>
        <dbReference type="ARBA" id="ARBA00023012"/>
    </source>
</evidence>
<dbReference type="GO" id="GO:0000155">
    <property type="term" value="F:phosphorelay sensor kinase activity"/>
    <property type="evidence" value="ECO:0007669"/>
    <property type="project" value="InterPro"/>
</dbReference>
<dbReference type="AlphaFoldDB" id="G8WMW1"/>
<dbReference type="InterPro" id="IPR050482">
    <property type="entry name" value="Sensor_HK_TwoCompSys"/>
</dbReference>
<feature type="transmembrane region" description="Helical" evidence="16">
    <location>
        <begin position="208"/>
        <end position="234"/>
    </location>
</feature>
<evidence type="ECO:0000256" key="16">
    <source>
        <dbReference type="SAM" id="Phobius"/>
    </source>
</evidence>
<comment type="catalytic activity">
    <reaction evidence="1">
        <text>ATP + protein L-histidine = ADP + protein N-phospho-L-histidine.</text>
        <dbReference type="EC" id="2.7.13.3"/>
    </reaction>
</comment>
<dbReference type="Gene3D" id="3.30.565.10">
    <property type="entry name" value="Histidine kinase-like ATPase, C-terminal domain"/>
    <property type="match status" value="1"/>
</dbReference>
<sequence length="746" mass="76923">MSGRPSALWWRRATGHGEEGRMSAPPTNAELPGAFRPAGLGAACAGCGAALLGAFAWVATVLVRAGAPRTAGVPFASLGVEILLAVGFALSGTVSLAHRRGSAVGRLLLAAACAKLLPHAAAVLATAAGAGPGLDAPLAVATAAGDITMVFALFALPLWLPGGRLPGRRWGVALAVAVAAWSVLQQFYDGATEHAWYGVPNPLTRAPWAALAGTLTPWLGAGALDVVPPLVVAVTLGTMAVRWPRCPKGERPKGALLLPYLLWIVVIFFGFYLGLRGTPARALYYADAAVWPLALGYAFARDRSWHLSRSARRALSVILLTTALVALGSALALALSLTLPGARTPGALALACAALLIGVALRSSARWAARVVDRFYYGERAHPYQVVRELAERLGRAVSPREAPELLCGTVVGTLRLAAARVTVATSEGARVAAGSGGAPAAGWTAFPLVYEGAVIGTLLAAPRPGEPVLDEQDRDLLRFLAGQAAPAIASLRLYEELQASRERLVVAREEARRRLRHDLHDGLGPALSGLRLQVDTVRAAVPEGTEVAGALVAVSDGIADAVRELRRITDGLAPGALDREGLTEALRQVARGLCGGALRTGCVFRPDPLPPLPPAVEVAVYRIAAEALHNVVRHAGAATARLTVAVAGATVAVEVADDGDGLPGAAGRGRGLGLRSMAERAEELGGSLELSPGPAGRGTTVRAVLPLASGGGEPHQVVTGAPCPWDTAGPTMVTVARQAWPDLRT</sequence>
<feature type="domain" description="Histidine kinase" evidence="17">
    <location>
        <begin position="621"/>
        <end position="710"/>
    </location>
</feature>
<dbReference type="GO" id="GO:0005737">
    <property type="term" value="C:cytoplasm"/>
    <property type="evidence" value="ECO:0007669"/>
    <property type="project" value="UniProtKB-SubCell"/>
</dbReference>
<dbReference type="InterPro" id="IPR003594">
    <property type="entry name" value="HATPase_dom"/>
</dbReference>
<keyword evidence="13" id="KW-0411">Iron-sulfur</keyword>
<keyword evidence="10 18" id="KW-0418">Kinase</keyword>
<dbReference type="GO" id="GO:0046872">
    <property type="term" value="F:metal ion binding"/>
    <property type="evidence" value="ECO:0007669"/>
    <property type="project" value="UniProtKB-KW"/>
</dbReference>
<dbReference type="Pfam" id="PF02518">
    <property type="entry name" value="HATPase_c"/>
    <property type="match status" value="1"/>
</dbReference>
<feature type="transmembrane region" description="Helical" evidence="16">
    <location>
        <begin position="347"/>
        <end position="365"/>
    </location>
</feature>
<dbReference type="EC" id="2.7.13.3" evidence="4"/>
<accession>G8WMW1</accession>
<evidence type="ECO:0000256" key="6">
    <source>
        <dbReference type="ARBA" id="ARBA00022485"/>
    </source>
</evidence>
<evidence type="ECO:0000256" key="8">
    <source>
        <dbReference type="ARBA" id="ARBA00022679"/>
    </source>
</evidence>
<dbReference type="PROSITE" id="PS50109">
    <property type="entry name" value="HIS_KIN"/>
    <property type="match status" value="1"/>
</dbReference>
<evidence type="ECO:0000256" key="14">
    <source>
        <dbReference type="ARBA" id="ARBA00024827"/>
    </source>
</evidence>
<protein>
    <recommendedName>
        <fullName evidence="5">Oxygen sensor histidine kinase NreB</fullName>
        <ecNumber evidence="4">2.7.13.3</ecNumber>
    </recommendedName>
    <alternativeName>
        <fullName evidence="15">Nitrogen regulation protein B</fullName>
    </alternativeName>
</protein>
<name>G8WMW1_STREN</name>
<organism evidence="18 19">
    <name type="scientific">Streptantibioticus cattleyicolor (strain ATCC 35852 / DSM 46488 / JCM 4925 / NBRC 14057 / NRRL 8057)</name>
    <name type="common">Streptomyces cattleya</name>
    <dbReference type="NCBI Taxonomy" id="1003195"/>
    <lineage>
        <taxon>Bacteria</taxon>
        <taxon>Bacillati</taxon>
        <taxon>Actinomycetota</taxon>
        <taxon>Actinomycetes</taxon>
        <taxon>Kitasatosporales</taxon>
        <taxon>Streptomycetaceae</taxon>
        <taxon>Streptantibioticus</taxon>
    </lineage>
</organism>
<dbReference type="KEGG" id="scy:SCATT_03090"/>
<dbReference type="CDD" id="cd16917">
    <property type="entry name" value="HATPase_UhpB-NarQ-NarX-like"/>
    <property type="match status" value="1"/>
</dbReference>
<keyword evidence="8" id="KW-0808">Transferase</keyword>
<feature type="transmembrane region" description="Helical" evidence="16">
    <location>
        <begin position="281"/>
        <end position="300"/>
    </location>
</feature>
<dbReference type="Pfam" id="PF13185">
    <property type="entry name" value="GAF_2"/>
    <property type="match status" value="1"/>
</dbReference>
<comment type="subcellular location">
    <subcellularLocation>
        <location evidence="3">Cytoplasm</location>
    </subcellularLocation>
</comment>
<evidence type="ECO:0000256" key="2">
    <source>
        <dbReference type="ARBA" id="ARBA00001966"/>
    </source>
</evidence>
<reference evidence="19" key="1">
    <citation type="submission" date="2011-12" db="EMBL/GenBank/DDBJ databases">
        <title>Complete genome sequence of Streptomyces cattleya strain DSM 46488.</title>
        <authorList>
            <person name="Ou H.-Y."/>
            <person name="Li P."/>
            <person name="Zhao C."/>
            <person name="O'Hagan D."/>
            <person name="Deng Z."/>
        </authorList>
    </citation>
    <scope>NUCLEOTIDE SEQUENCE [LARGE SCALE GENOMIC DNA]</scope>
    <source>
        <strain evidence="19">ATCC 35852 / DSM 46488 / JCM 4925 / NBRC 14057 / NRRL 8057</strain>
    </source>
</reference>
<keyword evidence="11" id="KW-0408">Iron</keyword>
<evidence type="ECO:0000256" key="3">
    <source>
        <dbReference type="ARBA" id="ARBA00004496"/>
    </source>
</evidence>
<evidence type="ECO:0000256" key="10">
    <source>
        <dbReference type="ARBA" id="ARBA00022777"/>
    </source>
</evidence>
<feature type="transmembrane region" description="Helical" evidence="16">
    <location>
        <begin position="75"/>
        <end position="96"/>
    </location>
</feature>
<keyword evidence="9" id="KW-0479">Metal-binding</keyword>
<keyword evidence="6" id="KW-0004">4Fe-4S</keyword>
<evidence type="ECO:0000256" key="4">
    <source>
        <dbReference type="ARBA" id="ARBA00012438"/>
    </source>
</evidence>
<keyword evidence="7" id="KW-0963">Cytoplasm</keyword>
<evidence type="ECO:0000256" key="15">
    <source>
        <dbReference type="ARBA" id="ARBA00030800"/>
    </source>
</evidence>
<evidence type="ECO:0000313" key="18">
    <source>
        <dbReference type="EMBL" id="AEW92680.1"/>
    </source>
</evidence>
<dbReference type="PRINTS" id="PR00344">
    <property type="entry name" value="BCTRLSENSOR"/>
</dbReference>
<keyword evidence="16" id="KW-0812">Transmembrane</keyword>
<dbReference type="GO" id="GO:0016020">
    <property type="term" value="C:membrane"/>
    <property type="evidence" value="ECO:0007669"/>
    <property type="project" value="InterPro"/>
</dbReference>
<evidence type="ECO:0000259" key="17">
    <source>
        <dbReference type="PROSITE" id="PS50109"/>
    </source>
</evidence>
<evidence type="ECO:0000256" key="5">
    <source>
        <dbReference type="ARBA" id="ARBA00017322"/>
    </source>
</evidence>
<feature type="transmembrane region" description="Helical" evidence="16">
    <location>
        <begin position="108"/>
        <end position="130"/>
    </location>
</feature>
<dbReference type="STRING" id="1003195.SCATT_03090"/>
<keyword evidence="16" id="KW-0472">Membrane</keyword>
<evidence type="ECO:0000256" key="13">
    <source>
        <dbReference type="ARBA" id="ARBA00023014"/>
    </source>
</evidence>
<dbReference type="Proteomes" id="UP000007842">
    <property type="component" value="Chromosome"/>
</dbReference>
<dbReference type="GO" id="GO:0051539">
    <property type="term" value="F:4 iron, 4 sulfur cluster binding"/>
    <property type="evidence" value="ECO:0007669"/>
    <property type="project" value="UniProtKB-KW"/>
</dbReference>
<keyword evidence="19" id="KW-1185">Reference proteome</keyword>
<dbReference type="SMART" id="SM00387">
    <property type="entry name" value="HATPase_c"/>
    <property type="match status" value="1"/>
</dbReference>
<dbReference type="Pfam" id="PF07730">
    <property type="entry name" value="HisKA_3"/>
    <property type="match status" value="1"/>
</dbReference>
<evidence type="ECO:0000256" key="11">
    <source>
        <dbReference type="ARBA" id="ARBA00023004"/>
    </source>
</evidence>
<dbReference type="InterPro" id="IPR029016">
    <property type="entry name" value="GAF-like_dom_sf"/>
</dbReference>
<proteinExistence type="predicted"/>
<dbReference type="InterPro" id="IPR011712">
    <property type="entry name" value="Sig_transdc_His_kin_sub3_dim/P"/>
</dbReference>
<feature type="transmembrane region" description="Helical" evidence="16">
    <location>
        <begin position="312"/>
        <end position="335"/>
    </location>
</feature>
<dbReference type="GO" id="GO:0046983">
    <property type="term" value="F:protein dimerization activity"/>
    <property type="evidence" value="ECO:0007669"/>
    <property type="project" value="InterPro"/>
</dbReference>
<dbReference type="InterPro" id="IPR005467">
    <property type="entry name" value="His_kinase_dom"/>
</dbReference>
<gene>
    <name evidence="18" type="ordered locus">SCATT_03090</name>
</gene>
<dbReference type="InterPro" id="IPR036890">
    <property type="entry name" value="HATPase_C_sf"/>
</dbReference>
<dbReference type="EMBL" id="CP003219">
    <property type="protein sequence ID" value="AEW92680.1"/>
    <property type="molecule type" value="Genomic_DNA"/>
</dbReference>